<comment type="caution">
    <text evidence="10">The sequence shown here is derived from an EMBL/GenBank/DDBJ whole genome shotgun (WGS) entry which is preliminary data.</text>
</comment>
<dbReference type="InterPro" id="IPR045851">
    <property type="entry name" value="AMP-bd_C_sf"/>
</dbReference>
<dbReference type="InterPro" id="IPR010072">
    <property type="entry name" value="DltA"/>
</dbReference>
<dbReference type="Proteomes" id="UP000051166">
    <property type="component" value="Unassembled WGS sequence"/>
</dbReference>
<feature type="domain" description="AMP-dependent synthetase/ligase" evidence="8">
    <location>
        <begin position="8"/>
        <end position="358"/>
    </location>
</feature>
<feature type="domain" description="AMP-binding enzyme C-terminal" evidence="9">
    <location>
        <begin position="417"/>
        <end position="492"/>
    </location>
</feature>
<comment type="similarity">
    <text evidence="6 7">Belongs to the ATP-dependent AMP-binding enzyme family. DltA subfamily.</text>
</comment>
<dbReference type="EMBL" id="AZFQ01000052">
    <property type="protein sequence ID" value="KRL97487.1"/>
    <property type="molecule type" value="Genomic_DNA"/>
</dbReference>
<comment type="function">
    <text evidence="5 7">Catalyzes the first step in the D-alanylation of lipoteichoic acid (LTA), the activation of D-alanine and its transfer onto the D-alanyl carrier protein (Dcp) DltC. In an ATP-dependent two-step reaction, forms a high energy D-alanyl-AMP intermediate, followed by transfer of the D-alanyl residue as a thiol ester to the phosphopantheinyl prosthetic group of the Dcp. D-alanylation of LTA plays an important role in modulating the properties of the cell wall in Gram-positive bacteria, influencing the net charge of the cell wall.</text>
</comment>
<feature type="binding site" evidence="7">
    <location>
        <begin position="150"/>
        <end position="151"/>
    </location>
    <ligand>
        <name>ATP</name>
        <dbReference type="ChEBI" id="CHEBI:30616"/>
    </ligand>
</feature>
<evidence type="ECO:0000313" key="10">
    <source>
        <dbReference type="EMBL" id="KRL97487.1"/>
    </source>
</evidence>
<proteinExistence type="inferred from homology"/>
<dbReference type="CDD" id="cd05945">
    <property type="entry name" value="DltA"/>
    <property type="match status" value="1"/>
</dbReference>
<keyword evidence="3 7" id="KW-0547">Nucleotide-binding</keyword>
<dbReference type="PROSITE" id="PS00455">
    <property type="entry name" value="AMP_BINDING"/>
    <property type="match status" value="1"/>
</dbReference>
<evidence type="ECO:0000256" key="3">
    <source>
        <dbReference type="ARBA" id="ARBA00022741"/>
    </source>
</evidence>
<keyword evidence="11" id="KW-1185">Reference proteome</keyword>
<comment type="subcellular location">
    <subcellularLocation>
        <location evidence="7">Cytoplasm</location>
    </subcellularLocation>
</comment>
<dbReference type="PANTHER" id="PTHR45398">
    <property type="match status" value="1"/>
</dbReference>
<dbReference type="Pfam" id="PF00501">
    <property type="entry name" value="AMP-binding"/>
    <property type="match status" value="1"/>
</dbReference>
<dbReference type="STRING" id="1423801.FD50_GL001471"/>
<feature type="binding site" evidence="7">
    <location>
        <position position="381"/>
    </location>
    <ligand>
        <name>ATP</name>
        <dbReference type="ChEBI" id="CHEBI:30616"/>
    </ligand>
</feature>
<dbReference type="UniPathway" id="UPA00556"/>
<evidence type="ECO:0000259" key="9">
    <source>
        <dbReference type="Pfam" id="PF13193"/>
    </source>
</evidence>
<dbReference type="GO" id="GO:0005524">
    <property type="term" value="F:ATP binding"/>
    <property type="evidence" value="ECO:0007669"/>
    <property type="project" value="UniProtKB-KW"/>
</dbReference>
<evidence type="ECO:0000313" key="11">
    <source>
        <dbReference type="Proteomes" id="UP000051166"/>
    </source>
</evidence>
<feature type="binding site" evidence="7">
    <location>
        <position position="299"/>
    </location>
    <ligand>
        <name>D-alanine</name>
        <dbReference type="ChEBI" id="CHEBI:57416"/>
    </ligand>
</feature>
<protein>
    <recommendedName>
        <fullName evidence="7">D-alanine--D-alanyl carrier protein ligase</fullName>
        <shortName evidence="7">DCL</shortName>
        <ecNumber evidence="7">6.2.1.54</ecNumber>
    </recommendedName>
    <alternativeName>
        <fullName evidence="7">D-alanine--poly(phosphoribitol) ligase subunit 1</fullName>
    </alternativeName>
    <alternativeName>
        <fullName evidence="7">D-alanine-activating enzyme</fullName>
        <shortName evidence="7">DAE</shortName>
    </alternativeName>
</protein>
<name>A0A0R1UW67_9LACO</name>
<keyword evidence="4 7" id="KW-0067">ATP-binding</keyword>
<comment type="catalytic activity">
    <reaction evidence="7">
        <text>holo-[D-alanyl-carrier protein] + D-alanine + ATP = D-alanyl-[D-alanyl-carrier protein] + AMP + diphosphate</text>
        <dbReference type="Rhea" id="RHEA:55132"/>
        <dbReference type="Rhea" id="RHEA-COMP:14102"/>
        <dbReference type="Rhea" id="RHEA-COMP:14103"/>
        <dbReference type="ChEBI" id="CHEBI:30616"/>
        <dbReference type="ChEBI" id="CHEBI:33019"/>
        <dbReference type="ChEBI" id="CHEBI:57416"/>
        <dbReference type="ChEBI" id="CHEBI:64479"/>
        <dbReference type="ChEBI" id="CHEBI:138620"/>
        <dbReference type="ChEBI" id="CHEBI:456215"/>
        <dbReference type="EC" id="6.2.1.54"/>
    </reaction>
</comment>
<evidence type="ECO:0000256" key="1">
    <source>
        <dbReference type="ARBA" id="ARBA00022490"/>
    </source>
</evidence>
<feature type="binding site" evidence="7">
    <location>
        <begin position="393"/>
        <end position="396"/>
    </location>
    <ligand>
        <name>ATP</name>
        <dbReference type="ChEBI" id="CHEBI:30616"/>
    </ligand>
</feature>
<dbReference type="GO" id="GO:0005737">
    <property type="term" value="C:cytoplasm"/>
    <property type="evidence" value="ECO:0007669"/>
    <property type="project" value="UniProtKB-SubCell"/>
</dbReference>
<accession>A0A0R1UW67</accession>
<dbReference type="GeneID" id="98308768"/>
<feature type="binding site" evidence="7">
    <location>
        <position position="492"/>
    </location>
    <ligand>
        <name>D-alanine</name>
        <dbReference type="ChEBI" id="CHEBI:57416"/>
    </ligand>
</feature>
<dbReference type="AlphaFoldDB" id="A0A0R1UW67"/>
<dbReference type="SUPFAM" id="SSF56801">
    <property type="entry name" value="Acetyl-CoA synthetase-like"/>
    <property type="match status" value="1"/>
</dbReference>
<keyword evidence="1 7" id="KW-0963">Cytoplasm</keyword>
<dbReference type="NCBIfam" id="TIGR01733">
    <property type="entry name" value="AA-adenyl-dom"/>
    <property type="match status" value="1"/>
</dbReference>
<evidence type="ECO:0000256" key="6">
    <source>
        <dbReference type="ARBA" id="ARBA00061336"/>
    </source>
</evidence>
<evidence type="ECO:0000256" key="2">
    <source>
        <dbReference type="ARBA" id="ARBA00022598"/>
    </source>
</evidence>
<dbReference type="EC" id="6.2.1.54" evidence="7"/>
<dbReference type="Gene3D" id="3.40.50.12780">
    <property type="entry name" value="N-terminal domain of ligase-like"/>
    <property type="match status" value="1"/>
</dbReference>
<dbReference type="InterPro" id="IPR044507">
    <property type="entry name" value="DltA-like"/>
</dbReference>
<dbReference type="InterPro" id="IPR025110">
    <property type="entry name" value="AMP-bd_C"/>
</dbReference>
<dbReference type="NCBIfam" id="NF003417">
    <property type="entry name" value="PRK04813.1"/>
    <property type="match status" value="1"/>
</dbReference>
<dbReference type="Pfam" id="PF13193">
    <property type="entry name" value="AMP-binding_C"/>
    <property type="match status" value="1"/>
</dbReference>
<dbReference type="PANTHER" id="PTHR45398:SF1">
    <property type="entry name" value="ENZYME, PUTATIVE (JCVI)-RELATED"/>
    <property type="match status" value="1"/>
</dbReference>
<evidence type="ECO:0000256" key="4">
    <source>
        <dbReference type="ARBA" id="ARBA00022840"/>
    </source>
</evidence>
<sequence length="504" mass="56350">MNVIQRIDSWAQRDPQRVAYNYLGKENTYLELKNYSDSVAAAITNMDLPDKAPIIVYGGQEFEMIAVFLGIVKTGHAYIPIDSDSPSERLVTINRIAQPVACIAVEELPVELAGLPVVTPAKLKQLFSERVSFSAANQVKGSDVFYIIFTSGTTGVPKGVQISAQNLESFLAWMESDFGIKDESTFLSQPPYSFDLSVMDLYPALTRGGTLSVIPKKVTEDFRQLFSVLPQLKLNVWVSTPSFMDICLLEKSFDEEHYPQLQHFLFCGEELTHKTAQQLLQRFPHAAIYNTYGPTETTVAVTQVQITADLLAKYERLPIGKPKADTKVVVVDENLQEVAAGTAGEILIYGPSVSQGYLNNPAKTKQAFVKFNEQNAYRTGDLGEFDEAGQLLYKGRLDFQVKLHGFRIELEEVDYHLGKVGLVEQAACVPKYGMDHKVSQLVAFVVAKHNEFKNNLELTKAIKEQLATLSMPYMIPQRFVYVDSLPLTTNGKVDRKHLFSEVNH</sequence>
<gene>
    <name evidence="7" type="primary">dltA</name>
    <name evidence="10" type="ORF">FD50_GL001471</name>
</gene>
<dbReference type="FunFam" id="3.30.300.30:FF:000012">
    <property type="entry name" value="D-alanine--D-alanyl carrier protein ligase"/>
    <property type="match status" value="1"/>
</dbReference>
<feature type="binding site" evidence="7">
    <location>
        <position position="492"/>
    </location>
    <ligand>
        <name>ATP</name>
        <dbReference type="ChEBI" id="CHEBI:30616"/>
    </ligand>
</feature>
<dbReference type="InterPro" id="IPR010071">
    <property type="entry name" value="AA_adenyl_dom"/>
</dbReference>
<dbReference type="HAMAP" id="MF_00593">
    <property type="entry name" value="DltA"/>
    <property type="match status" value="1"/>
</dbReference>
<dbReference type="NCBIfam" id="TIGR01734">
    <property type="entry name" value="D-ala-DACP-lig"/>
    <property type="match status" value="1"/>
</dbReference>
<dbReference type="InterPro" id="IPR020845">
    <property type="entry name" value="AMP-binding_CS"/>
</dbReference>
<evidence type="ECO:0000256" key="5">
    <source>
        <dbReference type="ARBA" id="ARBA00054605"/>
    </source>
</evidence>
<feature type="binding site" evidence="7">
    <location>
        <begin position="290"/>
        <end position="295"/>
    </location>
    <ligand>
        <name>ATP</name>
        <dbReference type="ChEBI" id="CHEBI:30616"/>
    </ligand>
</feature>
<dbReference type="GO" id="GO:0070395">
    <property type="term" value="P:lipoteichoic acid biosynthetic process"/>
    <property type="evidence" value="ECO:0007669"/>
    <property type="project" value="UniProtKB-UniRule"/>
</dbReference>
<dbReference type="OrthoDB" id="9765680at2"/>
<dbReference type="Gene3D" id="3.30.300.30">
    <property type="match status" value="1"/>
</dbReference>
<dbReference type="InterPro" id="IPR000873">
    <property type="entry name" value="AMP-dep_synth/lig_dom"/>
</dbReference>
<reference evidence="10 11" key="1">
    <citation type="journal article" date="2015" name="Genome Announc.">
        <title>Expanding the biotechnology potential of lactobacilli through comparative genomics of 213 strains and associated genera.</title>
        <authorList>
            <person name="Sun Z."/>
            <person name="Harris H.M."/>
            <person name="McCann A."/>
            <person name="Guo C."/>
            <person name="Argimon S."/>
            <person name="Zhang W."/>
            <person name="Yang X."/>
            <person name="Jeffery I.B."/>
            <person name="Cooney J.C."/>
            <person name="Kagawa T.F."/>
            <person name="Liu W."/>
            <person name="Song Y."/>
            <person name="Salvetti E."/>
            <person name="Wrobel A."/>
            <person name="Rasinkangas P."/>
            <person name="Parkhill J."/>
            <person name="Rea M.C."/>
            <person name="O'Sullivan O."/>
            <person name="Ritari J."/>
            <person name="Douillard F.P."/>
            <person name="Paul Ross R."/>
            <person name="Yang R."/>
            <person name="Briner A.E."/>
            <person name="Felis G.E."/>
            <person name="de Vos W.M."/>
            <person name="Barrangou R."/>
            <person name="Klaenhammer T.R."/>
            <person name="Caufield P.W."/>
            <person name="Cui Y."/>
            <person name="Zhang H."/>
            <person name="O'Toole P.W."/>
        </authorList>
    </citation>
    <scope>NUCLEOTIDE SEQUENCE [LARGE SCALE GENOMIC DNA]</scope>
    <source>
        <strain evidence="10 11">DSM 16230</strain>
    </source>
</reference>
<feature type="binding site" evidence="7">
    <location>
        <position position="195"/>
    </location>
    <ligand>
        <name>D-alanine</name>
        <dbReference type="ChEBI" id="CHEBI:57416"/>
    </ligand>
</feature>
<dbReference type="InterPro" id="IPR042099">
    <property type="entry name" value="ANL_N_sf"/>
</dbReference>
<keyword evidence="2 7" id="KW-0436">Ligase</keyword>
<organism evidence="10 11">
    <name type="scientific">Liquorilactobacillus satsumensis DSM 16230 = JCM 12392</name>
    <dbReference type="NCBI Taxonomy" id="1423801"/>
    <lineage>
        <taxon>Bacteria</taxon>
        <taxon>Bacillati</taxon>
        <taxon>Bacillota</taxon>
        <taxon>Bacilli</taxon>
        <taxon>Lactobacillales</taxon>
        <taxon>Lactobacillaceae</taxon>
        <taxon>Liquorilactobacillus</taxon>
    </lineage>
</organism>
<dbReference type="RefSeq" id="WP_056961253.1">
    <property type="nucleotide sequence ID" value="NZ_AZFQ01000052.1"/>
</dbReference>
<evidence type="ECO:0000259" key="8">
    <source>
        <dbReference type="Pfam" id="PF00501"/>
    </source>
</evidence>
<evidence type="ECO:0000256" key="7">
    <source>
        <dbReference type="HAMAP-Rule" id="MF_00593"/>
    </source>
</evidence>
<dbReference type="GO" id="GO:0047473">
    <property type="term" value="F:D-alanine [D-alanyl carrier protein] ligase activity"/>
    <property type="evidence" value="ECO:0007669"/>
    <property type="project" value="UniProtKB-UniRule"/>
</dbReference>
<dbReference type="PATRIC" id="fig|1423801.4.peg.1509"/>
<comment type="pathway">
    <text evidence="7">Cell wall biogenesis; lipoteichoic acid biosynthesis.</text>
</comment>